<keyword evidence="15" id="KW-1185">Reference proteome</keyword>
<keyword evidence="7" id="KW-0245">EGF-like domain</keyword>
<feature type="disulfide bond" evidence="8">
    <location>
        <begin position="658"/>
        <end position="667"/>
    </location>
</feature>
<feature type="domain" description="Kazal-like" evidence="13">
    <location>
        <begin position="120"/>
        <end position="174"/>
    </location>
</feature>
<dbReference type="InterPro" id="IPR036058">
    <property type="entry name" value="Kazal_dom_sf"/>
</dbReference>
<keyword evidence="4 14" id="KW-0722">Serine protease inhibitor</keyword>
<feature type="domain" description="Laminin G" evidence="10">
    <location>
        <begin position="1416"/>
        <end position="1578"/>
    </location>
</feature>
<dbReference type="Pfam" id="PF02210">
    <property type="entry name" value="Laminin_G_2"/>
    <property type="match status" value="3"/>
</dbReference>
<dbReference type="PROSITE" id="PS50027">
    <property type="entry name" value="EGF_LAM_2"/>
    <property type="match status" value="2"/>
</dbReference>
<evidence type="ECO:0000313" key="15">
    <source>
        <dbReference type="Proteomes" id="UP001307889"/>
    </source>
</evidence>
<feature type="disulfide bond" evidence="7">
    <location>
        <begin position="1115"/>
        <end position="1124"/>
    </location>
</feature>
<feature type="disulfide bond" evidence="8">
    <location>
        <begin position="711"/>
        <end position="720"/>
    </location>
</feature>
<feature type="domain" description="Laminin EGF-like" evidence="12">
    <location>
        <begin position="690"/>
        <end position="737"/>
    </location>
</feature>
<dbReference type="InterPro" id="IPR013320">
    <property type="entry name" value="ConA-like_dom_sf"/>
</dbReference>
<dbReference type="PROSITE" id="PS50026">
    <property type="entry name" value="EGF_3"/>
    <property type="match status" value="1"/>
</dbReference>
<dbReference type="SMART" id="SM00181">
    <property type="entry name" value="EGF"/>
    <property type="match status" value="6"/>
</dbReference>
<feature type="domain" description="Kazal-like" evidence="13">
    <location>
        <begin position="342"/>
        <end position="390"/>
    </location>
</feature>
<evidence type="ECO:0000256" key="1">
    <source>
        <dbReference type="ARBA" id="ARBA00022690"/>
    </source>
</evidence>
<dbReference type="InterPro" id="IPR000742">
    <property type="entry name" value="EGF"/>
</dbReference>
<dbReference type="Proteomes" id="UP001307889">
    <property type="component" value="Chromosome 11"/>
</dbReference>
<evidence type="ECO:0000256" key="6">
    <source>
        <dbReference type="ARBA" id="ARBA00023180"/>
    </source>
</evidence>
<feature type="domain" description="Laminin EGF-like" evidence="12">
    <location>
        <begin position="639"/>
        <end position="689"/>
    </location>
</feature>
<keyword evidence="5 7" id="KW-1015">Disulfide bond</keyword>
<dbReference type="Gene3D" id="3.30.60.30">
    <property type="match status" value="8"/>
</dbReference>
<dbReference type="Gene3D" id="2.10.25.10">
    <property type="entry name" value="Laminin"/>
    <property type="match status" value="3"/>
</dbReference>
<evidence type="ECO:0000259" key="12">
    <source>
        <dbReference type="PROSITE" id="PS50027"/>
    </source>
</evidence>
<dbReference type="SUPFAM" id="SSF100895">
    <property type="entry name" value="Kazal-type serine protease inhibitors"/>
    <property type="match status" value="8"/>
</dbReference>
<evidence type="ECO:0000256" key="4">
    <source>
        <dbReference type="ARBA" id="ARBA00022900"/>
    </source>
</evidence>
<feature type="domain" description="Laminin G" evidence="10">
    <location>
        <begin position="923"/>
        <end position="1104"/>
    </location>
</feature>
<dbReference type="InterPro" id="IPR003645">
    <property type="entry name" value="Fol_N"/>
</dbReference>
<keyword evidence="2" id="KW-0677">Repeat</keyword>
<keyword evidence="3" id="KW-0221">Differentiation</keyword>
<organism evidence="14 15">
    <name type="scientific">Nesidiocoris tenuis</name>
    <dbReference type="NCBI Taxonomy" id="355587"/>
    <lineage>
        <taxon>Eukaryota</taxon>
        <taxon>Metazoa</taxon>
        <taxon>Ecdysozoa</taxon>
        <taxon>Arthropoda</taxon>
        <taxon>Hexapoda</taxon>
        <taxon>Insecta</taxon>
        <taxon>Pterygota</taxon>
        <taxon>Neoptera</taxon>
        <taxon>Paraneoptera</taxon>
        <taxon>Hemiptera</taxon>
        <taxon>Heteroptera</taxon>
        <taxon>Panheteroptera</taxon>
        <taxon>Cimicomorpha</taxon>
        <taxon>Miridae</taxon>
        <taxon>Dicyphina</taxon>
        <taxon>Nesidiocoris</taxon>
    </lineage>
</organism>
<feature type="chain" id="PRO_5045587484" evidence="9">
    <location>
        <begin position="20"/>
        <end position="1584"/>
    </location>
</feature>
<evidence type="ECO:0000259" key="11">
    <source>
        <dbReference type="PROSITE" id="PS50026"/>
    </source>
</evidence>
<proteinExistence type="predicted"/>
<keyword evidence="8" id="KW-0424">Laminin EGF-like domain</keyword>
<dbReference type="SMART" id="SM00057">
    <property type="entry name" value="FIMAC"/>
    <property type="match status" value="1"/>
</dbReference>
<protein>
    <submittedName>
        <fullName evidence="14">Kazal-type serine protease inhibitor domain</fullName>
    </submittedName>
</protein>
<dbReference type="CDD" id="cd00110">
    <property type="entry name" value="LamG"/>
    <property type="match status" value="3"/>
</dbReference>
<sequence length="1584" mass="172477">MMWAARFFIVLVAINVCNCCYLAAGGKDPCENVKCRPGARCAVSPAGEPSCQCPTSCPDYGDHSGSRPVCGADAVDYKDLCSINMASCSVENGVQLKYHGPCDPCAGVVCPDGQICLVTEGRVARCSCPETCSLEGPPICATDGQTYSNECNMRLEACRTRKRLAILYRDSCSSGVNPCSGMECEHGSYCLVDKEGRANCECPPPCEEVMRPVCGTDGVTYDSACHLKRQMCLDRGTVKLAYTGVCGADGPCTHKDCGPLAVCKQIGHLAECECVSCGSEYEPVCGSDGVSYSNLCRLKREACLKNKRIDVLYPGLCDGCESKKCEFHATCVTDGAGEARCVCNNNCSAATGEQVCGTDGITYKNECELKLTACQNKMNIQVQYKGDCESCAGVVCQYKATCMGGHCVCPRDCSAAPLEQVCGSNLVTYESQCELQKRGCELNDATLDVLFYGSCERRSHRPVIGIPVTTPLSTSFERNDVCRDVRCDFDATCEPDAEGYPRCVCLFGCGEASPGEAVCGSDLTLYPSSCHMKAEACARQTDIRARPIELCHGMEVKPCGGDKPLADPDTGEDLDCGNGHNRQDCPMEYYCHQTSTFAKCCRKESGTYLKDCEDSWFGCCPDGKTPSHGPGNEGCPEDCGCNKIGSYSGWCDEGQCKCRPGVGGPKCDRCQSGFWGLPKISSGHRGCLPCGCSLFGSVRDDCEQMTGKCVCKPGVRGDKCDTCSNSKHILTSAGCVNADSSTPVPTSCSQVVCYFGAVCEERHHRASCVCSATCPVTDKQQVVCGSDGQTYGSECHLLLYACKYQIDIAVVSLGACKDPAERPAGVTDSPSKRWTSYSLMASPQSKSTRHLLQEKYNLPGKNRDAYVIEGHVTSAASERGSLLREPCTYSEDCTLPETKCLGGICQCGPGFVENAEKTHCNKEEIPSFIGKSWLRLRHMKAYHKFSLELEFQTFNLDGILFYAQQHQDGTGDFIALAIINGYVVLSYNLGSGTVRVSSLVRVSFGEWHKVKVRRYQRDALLQVDSETPVPAQSQGSLVALDLSHFPYLGYVPTNHSRVFQNIGTEHGLVGCLKASHLEPDEDHLVSSCENNPCRNRPCLNGGTCLILEGQASCHCSHNFTGQFCEELLNPCAYSVCAPDTYCHPFEGGGFNCDCSTELDPNCLLGDPEIALLEGETLVLPRLEGVSRAMSIEIWFKSFSPDGSIIYNGQSSHPGRGDYLSLALEGGNLVFSYSLGGNPATIRANESITVNSWHVVHISRTDKEGTLRLDSNPIHRGLSGGDHFELNLEQPLYIGKPPGMEDAPTFSGAIQKFIINGDRMFLASLIKTSLYEGEPCVPGACAANQTCVPALKEFKCICGLGTSCSNELSNGDDGVYFDGNTVVKYPRKLPRKNGTNYEEDELYEGYNEFEEVEAVEEDEIDEDPPYQEDYDPFDDERRSTHLEMWVRTDQSDAPLLVSKSPKVWGLLISEGRIVLNARIQEKHIILSSKVQVDDGNWHHVVAVRRKRNIHVRVDQESPIRMATGQAITSAKRFWIGGCPSLPEDLPEVFYSRFKGCLRSVKIDRRNVDLMSLSGDLEPCDNNSVR</sequence>
<evidence type="ECO:0000256" key="9">
    <source>
        <dbReference type="SAM" id="SignalP"/>
    </source>
</evidence>
<dbReference type="CDD" id="cd00055">
    <property type="entry name" value="EGF_Lam"/>
    <property type="match status" value="2"/>
</dbReference>
<name>A0ABN7B946_9HEMI</name>
<dbReference type="SUPFAM" id="SSF57196">
    <property type="entry name" value="EGF/Laminin"/>
    <property type="match status" value="3"/>
</dbReference>
<evidence type="ECO:0000256" key="5">
    <source>
        <dbReference type="ARBA" id="ARBA00023157"/>
    </source>
</evidence>
<dbReference type="InterPro" id="IPR002350">
    <property type="entry name" value="Kazal_dom"/>
</dbReference>
<evidence type="ECO:0000313" key="14">
    <source>
        <dbReference type="EMBL" id="BET00155.1"/>
    </source>
</evidence>
<dbReference type="Pfam" id="PF07648">
    <property type="entry name" value="Kazal_2"/>
    <property type="match status" value="8"/>
</dbReference>
<dbReference type="Pfam" id="PF00053">
    <property type="entry name" value="EGF_laminin"/>
    <property type="match status" value="2"/>
</dbReference>
<feature type="disulfide bond" evidence="8">
    <location>
        <begin position="692"/>
        <end position="709"/>
    </location>
</feature>
<comment type="caution">
    <text evidence="7">Lacks conserved residue(s) required for the propagation of feature annotation.</text>
</comment>
<dbReference type="InterPro" id="IPR002049">
    <property type="entry name" value="LE_dom"/>
</dbReference>
<reference evidence="14 15" key="1">
    <citation type="submission" date="2023-09" db="EMBL/GenBank/DDBJ databases">
        <title>Nesidiocoris tenuis whole genome shotgun sequence.</title>
        <authorList>
            <person name="Shibata T."/>
            <person name="Shimoda M."/>
            <person name="Kobayashi T."/>
            <person name="Uehara T."/>
        </authorList>
    </citation>
    <scope>NUCLEOTIDE SEQUENCE [LARGE SCALE GENOMIC DNA]</scope>
    <source>
        <strain evidence="14 15">Japan</strain>
    </source>
</reference>
<feature type="disulfide bond" evidence="8">
    <location>
        <begin position="690"/>
        <end position="702"/>
    </location>
</feature>
<feature type="domain" description="EGF-like" evidence="11">
    <location>
        <begin position="1089"/>
        <end position="1125"/>
    </location>
</feature>
<feature type="signal peptide" evidence="9">
    <location>
        <begin position="1"/>
        <end position="19"/>
    </location>
</feature>
<dbReference type="SMART" id="SM00282">
    <property type="entry name" value="LamG"/>
    <property type="match status" value="3"/>
</dbReference>
<dbReference type="Gene3D" id="2.60.120.200">
    <property type="match status" value="3"/>
</dbReference>
<accession>A0ABN7B946</accession>
<feature type="domain" description="Kazal-like" evidence="13">
    <location>
        <begin position="194"/>
        <end position="248"/>
    </location>
</feature>
<evidence type="ECO:0000259" key="10">
    <source>
        <dbReference type="PROSITE" id="PS50025"/>
    </source>
</evidence>
<keyword evidence="9" id="KW-0732">Signal</keyword>
<dbReference type="CDD" id="cd00104">
    <property type="entry name" value="KAZAL_FS"/>
    <property type="match status" value="5"/>
</dbReference>
<dbReference type="SUPFAM" id="SSF49899">
    <property type="entry name" value="Concanavalin A-like lectins/glucanases"/>
    <property type="match status" value="3"/>
</dbReference>
<dbReference type="InterPro" id="IPR050653">
    <property type="entry name" value="Prot_Inhib_GrowthFact_Antg"/>
</dbReference>
<dbReference type="EMBL" id="AP028919">
    <property type="protein sequence ID" value="BET00155.1"/>
    <property type="molecule type" value="Genomic_DNA"/>
</dbReference>
<feature type="domain" description="Kazal-like" evidence="13">
    <location>
        <begin position="273"/>
        <end position="319"/>
    </location>
</feature>
<dbReference type="PROSITE" id="PS01248">
    <property type="entry name" value="EGF_LAM_1"/>
    <property type="match status" value="1"/>
</dbReference>
<feature type="disulfide bond" evidence="8">
    <location>
        <begin position="639"/>
        <end position="651"/>
    </location>
</feature>
<evidence type="ECO:0000256" key="8">
    <source>
        <dbReference type="PROSITE-ProRule" id="PRU00460"/>
    </source>
</evidence>
<dbReference type="PROSITE" id="PS00022">
    <property type="entry name" value="EGF_1"/>
    <property type="match status" value="1"/>
</dbReference>
<evidence type="ECO:0000259" key="13">
    <source>
        <dbReference type="PROSITE" id="PS51465"/>
    </source>
</evidence>
<evidence type="ECO:0000256" key="3">
    <source>
        <dbReference type="ARBA" id="ARBA00022782"/>
    </source>
</evidence>
<dbReference type="GO" id="GO:0004867">
    <property type="term" value="F:serine-type endopeptidase inhibitor activity"/>
    <property type="evidence" value="ECO:0007669"/>
    <property type="project" value="UniProtKB-KW"/>
</dbReference>
<dbReference type="PANTHER" id="PTHR10913:SF45">
    <property type="entry name" value="FOLLISTATIN, ISOFORM A-RELATED"/>
    <property type="match status" value="1"/>
</dbReference>
<feature type="domain" description="Kazal-like" evidence="13">
    <location>
        <begin position="45"/>
        <end position="104"/>
    </location>
</feature>
<evidence type="ECO:0000256" key="7">
    <source>
        <dbReference type="PROSITE-ProRule" id="PRU00076"/>
    </source>
</evidence>
<feature type="domain" description="Kazal-like" evidence="13">
    <location>
        <begin position="769"/>
        <end position="818"/>
    </location>
</feature>
<keyword evidence="1 14" id="KW-0646">Protease inhibitor</keyword>
<dbReference type="PROSITE" id="PS50025">
    <property type="entry name" value="LAM_G_DOMAIN"/>
    <property type="match status" value="3"/>
</dbReference>
<dbReference type="InterPro" id="IPR001791">
    <property type="entry name" value="Laminin_G"/>
</dbReference>
<evidence type="ECO:0000256" key="2">
    <source>
        <dbReference type="ARBA" id="ARBA00022737"/>
    </source>
</evidence>
<gene>
    <name evidence="14" type="ORF">NTJ_12971</name>
</gene>
<dbReference type="PANTHER" id="PTHR10913">
    <property type="entry name" value="FOLLISTATIN-RELATED"/>
    <property type="match status" value="1"/>
</dbReference>
<feature type="domain" description="Kazal-like" evidence="13">
    <location>
        <begin position="408"/>
        <end position="457"/>
    </location>
</feature>
<keyword evidence="6" id="KW-0325">Glycoprotein</keyword>
<dbReference type="SMART" id="SM00274">
    <property type="entry name" value="FOLN"/>
    <property type="match status" value="8"/>
</dbReference>
<dbReference type="SMART" id="SM00180">
    <property type="entry name" value="EGF_Lam"/>
    <property type="match status" value="2"/>
</dbReference>
<dbReference type="PROSITE" id="PS51465">
    <property type="entry name" value="KAZAL_2"/>
    <property type="match status" value="7"/>
</dbReference>
<dbReference type="InterPro" id="IPR003884">
    <property type="entry name" value="FacI_MAC"/>
</dbReference>
<dbReference type="SMART" id="SM00280">
    <property type="entry name" value="KAZAL"/>
    <property type="match status" value="8"/>
</dbReference>
<feature type="domain" description="Laminin G" evidence="10">
    <location>
        <begin position="1166"/>
        <end position="1335"/>
    </location>
</feature>